<dbReference type="GO" id="GO:0005829">
    <property type="term" value="C:cytosol"/>
    <property type="evidence" value="ECO:0007669"/>
    <property type="project" value="TreeGrafter"/>
</dbReference>
<feature type="repeat" description="HEAT" evidence="3">
    <location>
        <begin position="398"/>
        <end position="434"/>
    </location>
</feature>
<protein>
    <recommendedName>
        <fullName evidence="4">TOG domain-containing protein</fullName>
    </recommendedName>
</protein>
<feature type="repeat" description="HEAT" evidence="3">
    <location>
        <begin position="87"/>
        <end position="125"/>
    </location>
</feature>
<dbReference type="GO" id="GO:0000159">
    <property type="term" value="C:protein phosphatase type 2A complex"/>
    <property type="evidence" value="ECO:0007669"/>
    <property type="project" value="TreeGrafter"/>
</dbReference>
<feature type="repeat" description="HEAT" evidence="3">
    <location>
        <begin position="203"/>
        <end position="241"/>
    </location>
</feature>
<dbReference type="InterPro" id="IPR054573">
    <property type="entry name" value="PP2A/SF3B1-like_HEAT"/>
</dbReference>
<feature type="domain" description="TOG" evidence="4">
    <location>
        <begin position="116"/>
        <end position="341"/>
    </location>
</feature>
<dbReference type="PROSITE" id="PS50077">
    <property type="entry name" value="HEAT_REPEAT"/>
    <property type="match status" value="11"/>
</dbReference>
<name>A0A7R9TJI9_9VIRI</name>
<feature type="repeat" description="HEAT" evidence="3">
    <location>
        <begin position="359"/>
        <end position="397"/>
    </location>
</feature>
<dbReference type="Pfam" id="PF22646">
    <property type="entry name" value="PPP2R1A-like_HEAT"/>
    <property type="match status" value="1"/>
</dbReference>
<evidence type="ECO:0000313" key="5">
    <source>
        <dbReference type="EMBL" id="CAD8236929.1"/>
    </source>
</evidence>
<feature type="repeat" description="HEAT" evidence="3">
    <location>
        <begin position="320"/>
        <end position="358"/>
    </location>
</feature>
<accession>A0A7R9TJI9</accession>
<evidence type="ECO:0000259" key="4">
    <source>
        <dbReference type="SMART" id="SM01349"/>
    </source>
</evidence>
<comment type="similarity">
    <text evidence="2">Belongs to the phosphatase 2A regulatory subunit A family.</text>
</comment>
<evidence type="ECO:0000256" key="1">
    <source>
        <dbReference type="ARBA" id="ARBA00022737"/>
    </source>
</evidence>
<dbReference type="GO" id="GO:0005634">
    <property type="term" value="C:nucleus"/>
    <property type="evidence" value="ECO:0007669"/>
    <property type="project" value="UniProtKB-ARBA"/>
</dbReference>
<dbReference type="Pfam" id="PF02985">
    <property type="entry name" value="HEAT"/>
    <property type="match status" value="1"/>
</dbReference>
<dbReference type="InterPro" id="IPR011989">
    <property type="entry name" value="ARM-like"/>
</dbReference>
<dbReference type="Gene3D" id="1.25.10.10">
    <property type="entry name" value="Leucine-rich Repeat Variant"/>
    <property type="match status" value="1"/>
</dbReference>
<dbReference type="InterPro" id="IPR000357">
    <property type="entry name" value="HEAT"/>
</dbReference>
<dbReference type="EMBL" id="HBDZ01006427">
    <property type="protein sequence ID" value="CAD8236929.1"/>
    <property type="molecule type" value="Transcribed_RNA"/>
</dbReference>
<dbReference type="InterPro" id="IPR051023">
    <property type="entry name" value="PP2A_Regulatory_Subunit_A"/>
</dbReference>
<dbReference type="PANTHER" id="PTHR10648:SF4">
    <property type="entry name" value="PROTEIN PHOSPHATASE 2 (FORMERLY 2A), REGULATORY SUBUNIT A, BETA ISOFORM-RELATED"/>
    <property type="match status" value="1"/>
</dbReference>
<dbReference type="SMART" id="SM01349">
    <property type="entry name" value="TOG"/>
    <property type="match status" value="1"/>
</dbReference>
<dbReference type="AlphaFoldDB" id="A0A7R9TJI9"/>
<evidence type="ECO:0000256" key="2">
    <source>
        <dbReference type="ARBA" id="ARBA00038332"/>
    </source>
</evidence>
<dbReference type="InterPro" id="IPR034085">
    <property type="entry name" value="TOG"/>
</dbReference>
<proteinExistence type="inferred from homology"/>
<organism evidence="5">
    <name type="scientific">Prasinoderma coloniale</name>
    <dbReference type="NCBI Taxonomy" id="156133"/>
    <lineage>
        <taxon>Eukaryota</taxon>
        <taxon>Viridiplantae</taxon>
        <taxon>Prasinodermophyta</taxon>
        <taxon>Prasinodermophyceae</taxon>
        <taxon>Prasinodermales</taxon>
        <taxon>Prasinodermaceae</taxon>
        <taxon>Prasinoderma</taxon>
    </lineage>
</organism>
<dbReference type="PANTHER" id="PTHR10648">
    <property type="entry name" value="SERINE/THREONINE-PROTEIN PHOSPHATASE PP2A 65 KDA REGULATORY SUBUNIT"/>
    <property type="match status" value="1"/>
</dbReference>
<feature type="repeat" description="HEAT" evidence="3">
    <location>
        <begin position="561"/>
        <end position="588"/>
    </location>
</feature>
<dbReference type="SUPFAM" id="SSF48371">
    <property type="entry name" value="ARM repeat"/>
    <property type="match status" value="1"/>
</dbReference>
<evidence type="ECO:0000256" key="3">
    <source>
        <dbReference type="PROSITE-ProRule" id="PRU00103"/>
    </source>
</evidence>
<reference evidence="5" key="1">
    <citation type="submission" date="2021-01" db="EMBL/GenBank/DDBJ databases">
        <authorList>
            <person name="Corre E."/>
            <person name="Pelletier E."/>
            <person name="Niang G."/>
            <person name="Scheremetjew M."/>
            <person name="Finn R."/>
            <person name="Kale V."/>
            <person name="Holt S."/>
            <person name="Cochrane G."/>
            <person name="Meng A."/>
            <person name="Brown T."/>
            <person name="Cohen L."/>
        </authorList>
    </citation>
    <scope>NUCLEOTIDE SEQUENCE</scope>
    <source>
        <strain evidence="5">CCMP1413</strain>
    </source>
</reference>
<sequence length="588" mass="63909">MADGDDTLYPIAILIDELRHEDTSTRLGSIKRLSTIALALGEERTRAELIPFLTENPDEEDEVLLALAEELGGFVRYVGGAAHAHCLLPPLAALAAIEETVVRERAVQSLRSVCKEMSEEHVLEYFVPVVTNLADGEWFTSRVSAAALFAAAYERVPASARPSLREGYKALAHDETPMVRRSATQQLGAFAGTLEQEHVVGELLPLFGELTKDDQDSVRLLAVESCAAFAKLLPREECAARVLPTVKAFAADRSWRVRYMVAEQMAELAEAVGADLTRSELLEGFKALLGDGEAEVRTAAAAKVTVVAQQVGADSTLANVLPAVKSLSEDSSQHVRAALAGVVMGLAPVLGKSATIDKLLPVILALLKDEFPDTRLSIISELQQVNQVIGVDLLWQTLLPTVRELAEDCHWRVRLAIIEYIPLLAQQLGVEFFTFDDASQQKSLADLCLGWLKDSVYAVRDAATENLKQLAEHFGAEWAVANVVPKLVELIKNPHYLYRITILSAIAQIAPVVGPDVTCTTFMPVLLAAAKDAVPNIKFNTARVMQELITVLDGTVIESKVKPCLKELSEDPDTDVRYFAGQALAACS</sequence>
<feature type="repeat" description="HEAT" evidence="3">
    <location>
        <begin position="242"/>
        <end position="280"/>
    </location>
</feature>
<feature type="repeat" description="HEAT" evidence="3">
    <location>
        <begin position="483"/>
        <end position="521"/>
    </location>
</feature>
<gene>
    <name evidence="5" type="ORF">PCOL08062_LOCUS4909</name>
</gene>
<dbReference type="GO" id="GO:0019888">
    <property type="term" value="F:protein phosphatase regulator activity"/>
    <property type="evidence" value="ECO:0007669"/>
    <property type="project" value="TreeGrafter"/>
</dbReference>
<keyword evidence="1" id="KW-0677">Repeat</keyword>
<feature type="repeat" description="HEAT" evidence="3">
    <location>
        <begin position="522"/>
        <end position="560"/>
    </location>
</feature>
<dbReference type="InterPro" id="IPR021133">
    <property type="entry name" value="HEAT_type_2"/>
</dbReference>
<dbReference type="InterPro" id="IPR016024">
    <property type="entry name" value="ARM-type_fold"/>
</dbReference>
<dbReference type="FunFam" id="1.25.10.10:FF:000062">
    <property type="entry name" value="Serine/threonine-protein phosphatase 2A regulatory subunit A alpha isoform"/>
    <property type="match status" value="1"/>
</dbReference>
<feature type="repeat" description="HEAT" evidence="3">
    <location>
        <begin position="164"/>
        <end position="202"/>
    </location>
</feature>
<feature type="repeat" description="HEAT" evidence="3">
    <location>
        <begin position="281"/>
        <end position="319"/>
    </location>
</feature>